<dbReference type="EMBL" id="FTLX01000003">
    <property type="protein sequence ID" value="SIQ54238.1"/>
    <property type="molecule type" value="Genomic_DNA"/>
</dbReference>
<dbReference type="Proteomes" id="UP000186385">
    <property type="component" value="Unassembled WGS sequence"/>
</dbReference>
<evidence type="ECO:0000256" key="1">
    <source>
        <dbReference type="SAM" id="Coils"/>
    </source>
</evidence>
<sequence>MQATGKKEVNTGALNVSNQLMKKLALEGSRDEWTVRIRHTVNKGTYKGKKQDGHAFEGNGLHVYLDDSMRRITMIKREKTKQAHTSKKTVLDQVMDEMDILLTKLHEYEQRITEEVSLADKNMNALYHEIETASFNATTGFQYVKELQTELRKRRLVKGEKVRFLAVAEDIDIVKGRVQEMKKKAERLQKKQEDYTAGWPQSLNDVLSGND</sequence>
<feature type="coiled-coil region" evidence="1">
    <location>
        <begin position="171"/>
        <end position="198"/>
    </location>
</feature>
<dbReference type="RefSeq" id="WP_139325427.1">
    <property type="nucleotide sequence ID" value="NZ_FTLX01000003.1"/>
</dbReference>
<accession>A0A1N6TLH0</accession>
<reference evidence="2 3" key="1">
    <citation type="submission" date="2017-01" db="EMBL/GenBank/DDBJ databases">
        <authorList>
            <person name="Mah S.A."/>
            <person name="Swanson W.J."/>
            <person name="Moy G.W."/>
            <person name="Vacquier V.D."/>
        </authorList>
    </citation>
    <scope>NUCLEOTIDE SEQUENCE [LARGE SCALE GENOMIC DNA]</scope>
    <source>
        <strain evidence="2 3">NIO-1016</strain>
    </source>
</reference>
<protein>
    <submittedName>
        <fullName evidence="2">Uncharacterized protein</fullName>
    </submittedName>
</protein>
<dbReference type="STRING" id="1017273.SAMN05443094_10320"/>
<gene>
    <name evidence="2" type="ORF">SAMN05443094_10320</name>
</gene>
<name>A0A1N6TLH0_9BACI</name>
<dbReference type="OrthoDB" id="2927159at2"/>
<organism evidence="2 3">
    <name type="scientific">Domibacillus enclensis</name>
    <dbReference type="NCBI Taxonomy" id="1017273"/>
    <lineage>
        <taxon>Bacteria</taxon>
        <taxon>Bacillati</taxon>
        <taxon>Bacillota</taxon>
        <taxon>Bacilli</taxon>
        <taxon>Bacillales</taxon>
        <taxon>Bacillaceae</taxon>
        <taxon>Domibacillus</taxon>
    </lineage>
</organism>
<proteinExistence type="predicted"/>
<keyword evidence="1" id="KW-0175">Coiled coil</keyword>
<evidence type="ECO:0000313" key="2">
    <source>
        <dbReference type="EMBL" id="SIQ54238.1"/>
    </source>
</evidence>
<dbReference type="AlphaFoldDB" id="A0A1N6TLH0"/>
<evidence type="ECO:0000313" key="3">
    <source>
        <dbReference type="Proteomes" id="UP000186385"/>
    </source>
</evidence>